<dbReference type="RefSeq" id="WP_124027486.1">
    <property type="nucleotide sequence ID" value="NZ_JBHRSN010000015.1"/>
</dbReference>
<dbReference type="Proteomes" id="UP000275281">
    <property type="component" value="Unassembled WGS sequence"/>
</dbReference>
<evidence type="ECO:0000256" key="1">
    <source>
        <dbReference type="SAM" id="SignalP"/>
    </source>
</evidence>
<evidence type="ECO:0000313" key="3">
    <source>
        <dbReference type="Proteomes" id="UP000275281"/>
    </source>
</evidence>
<protein>
    <submittedName>
        <fullName evidence="2">Uncharacterized protein</fullName>
    </submittedName>
</protein>
<organism evidence="2 3">
    <name type="scientific">Alteromonas sediminis</name>
    <dbReference type="NCBI Taxonomy" id="2259342"/>
    <lineage>
        <taxon>Bacteria</taxon>
        <taxon>Pseudomonadati</taxon>
        <taxon>Pseudomonadota</taxon>
        <taxon>Gammaproteobacteria</taxon>
        <taxon>Alteromonadales</taxon>
        <taxon>Alteromonadaceae</taxon>
        <taxon>Alteromonas/Salinimonas group</taxon>
        <taxon>Alteromonas</taxon>
    </lineage>
</organism>
<evidence type="ECO:0000313" key="2">
    <source>
        <dbReference type="EMBL" id="RPJ67585.1"/>
    </source>
</evidence>
<comment type="caution">
    <text evidence="2">The sequence shown here is derived from an EMBL/GenBank/DDBJ whole genome shotgun (WGS) entry which is preliminary data.</text>
</comment>
<keyword evidence="3" id="KW-1185">Reference proteome</keyword>
<feature type="signal peptide" evidence="1">
    <location>
        <begin position="1"/>
        <end position="26"/>
    </location>
</feature>
<name>A0A3N5YDF2_9ALTE</name>
<sequence length="359" mass="40788">MNKIVRKLTVKLSFSALALITSISYSEELDPTINKLNEVTLPGNGAISYGGAYPRERGFFVNVHIRNKDKTLTAKEENSTKRGYFIETLSSELKFSLKEYEGREIQLTDYKTKKPYSAFLKYQEQGQKKFINHLGEQLELPYTSSNYFTTSPSGLINYLYTQDEGHVKVMHATTGEVINSIDLKVRYPKLYPNRLNLQIINNQPYLTGQGTVIKINNQLGENASTEVTFSDTDYSSLVVLDDELYLAYKPYCILYLCPGWLSTYTPKSKLQLDKVGIDFRLSGLSHAKGDNGVLIHASAMRSEYDRLLIYIGRNGKIYTLDSEDIVGIFAYNSKSKTFLVRLKAKDKYSIRLGIIEIDL</sequence>
<feature type="chain" id="PRO_5018279676" evidence="1">
    <location>
        <begin position="27"/>
        <end position="359"/>
    </location>
</feature>
<reference evidence="2 3" key="1">
    <citation type="submission" date="2018-11" db="EMBL/GenBank/DDBJ databases">
        <authorList>
            <person name="Ye M.-Q."/>
            <person name="Du Z.-J."/>
        </authorList>
    </citation>
    <scope>NUCLEOTIDE SEQUENCE [LARGE SCALE GENOMIC DNA]</scope>
    <source>
        <strain evidence="2 3">U0105</strain>
    </source>
</reference>
<keyword evidence="1" id="KW-0732">Signal</keyword>
<dbReference type="AlphaFoldDB" id="A0A3N5YDF2"/>
<proteinExistence type="predicted"/>
<accession>A0A3N5YDF2</accession>
<dbReference type="EMBL" id="RPOK01000002">
    <property type="protein sequence ID" value="RPJ67585.1"/>
    <property type="molecule type" value="Genomic_DNA"/>
</dbReference>
<gene>
    <name evidence="2" type="ORF">DRW07_08720</name>
</gene>